<accession>A0A382MA27</accession>
<feature type="transmembrane region" description="Helical" evidence="1">
    <location>
        <begin position="12"/>
        <end position="35"/>
    </location>
</feature>
<keyword evidence="1" id="KW-1133">Transmembrane helix</keyword>
<name>A0A382MA27_9ZZZZ</name>
<keyword evidence="1" id="KW-0812">Transmembrane</keyword>
<gene>
    <name evidence="2" type="ORF">METZ01_LOCUS298550</name>
</gene>
<evidence type="ECO:0000256" key="1">
    <source>
        <dbReference type="SAM" id="Phobius"/>
    </source>
</evidence>
<organism evidence="2">
    <name type="scientific">marine metagenome</name>
    <dbReference type="NCBI Taxonomy" id="408172"/>
    <lineage>
        <taxon>unclassified sequences</taxon>
        <taxon>metagenomes</taxon>
        <taxon>ecological metagenomes</taxon>
    </lineage>
</organism>
<feature type="non-terminal residue" evidence="2">
    <location>
        <position position="103"/>
    </location>
</feature>
<evidence type="ECO:0000313" key="2">
    <source>
        <dbReference type="EMBL" id="SVC45696.1"/>
    </source>
</evidence>
<proteinExistence type="predicted"/>
<reference evidence="2" key="1">
    <citation type="submission" date="2018-05" db="EMBL/GenBank/DDBJ databases">
        <authorList>
            <person name="Lanie J.A."/>
            <person name="Ng W.-L."/>
            <person name="Kazmierczak K.M."/>
            <person name="Andrzejewski T.M."/>
            <person name="Davidsen T.M."/>
            <person name="Wayne K.J."/>
            <person name="Tettelin H."/>
            <person name="Glass J.I."/>
            <person name="Rusch D."/>
            <person name="Podicherti R."/>
            <person name="Tsui H.-C.T."/>
            <person name="Winkler M.E."/>
        </authorList>
    </citation>
    <scope>NUCLEOTIDE SEQUENCE</scope>
</reference>
<dbReference type="EMBL" id="UINC01092266">
    <property type="protein sequence ID" value="SVC45696.1"/>
    <property type="molecule type" value="Genomic_DNA"/>
</dbReference>
<dbReference type="AlphaFoldDB" id="A0A382MA27"/>
<sequence length="103" mass="11379">MTLLEKIRTRLGLQLLVAITFVSLAPLAGTGILLWNQTESSLRNEVGSHQEQAAEISANLTREYMANAREKLEIIALFLSKQSYQNPKQLTGALEPRLESAGI</sequence>
<protein>
    <submittedName>
        <fullName evidence="2">Uncharacterized protein</fullName>
    </submittedName>
</protein>
<keyword evidence="1" id="KW-0472">Membrane</keyword>